<evidence type="ECO:0000256" key="6">
    <source>
        <dbReference type="SAM" id="Phobius"/>
    </source>
</evidence>
<evidence type="ECO:0000256" key="5">
    <source>
        <dbReference type="ARBA" id="ARBA00023284"/>
    </source>
</evidence>
<dbReference type="CDD" id="cd02972">
    <property type="entry name" value="DsbA_family"/>
    <property type="match status" value="1"/>
</dbReference>
<evidence type="ECO:0000313" key="8">
    <source>
        <dbReference type="EMBL" id="PIP04605.1"/>
    </source>
</evidence>
<dbReference type="PROSITE" id="PS51352">
    <property type="entry name" value="THIOREDOXIN_2"/>
    <property type="match status" value="1"/>
</dbReference>
<dbReference type="Gene3D" id="3.40.30.10">
    <property type="entry name" value="Glutaredoxin"/>
    <property type="match status" value="2"/>
</dbReference>
<keyword evidence="6" id="KW-0472">Membrane</keyword>
<reference evidence="8 9" key="1">
    <citation type="submission" date="2017-09" db="EMBL/GenBank/DDBJ databases">
        <title>Depth-based differentiation of microbial function through sediment-hosted aquifers and enrichment of novel symbionts in the deep terrestrial subsurface.</title>
        <authorList>
            <person name="Probst A.J."/>
            <person name="Ladd B."/>
            <person name="Jarett J.K."/>
            <person name="Geller-Mcgrath D.E."/>
            <person name="Sieber C.M."/>
            <person name="Emerson J.B."/>
            <person name="Anantharaman K."/>
            <person name="Thomas B.C."/>
            <person name="Malmstrom R."/>
            <person name="Stieglmeier M."/>
            <person name="Klingl A."/>
            <person name="Woyke T."/>
            <person name="Ryan C.M."/>
            <person name="Banfield J.F."/>
        </authorList>
    </citation>
    <scope>NUCLEOTIDE SEQUENCE [LARGE SCALE GENOMIC DNA]</scope>
    <source>
        <strain evidence="8">CG23_combo_of_CG06-09_8_20_14_all_40_14</strain>
    </source>
</reference>
<dbReference type="Proteomes" id="UP000231388">
    <property type="component" value="Unassembled WGS sequence"/>
</dbReference>
<sequence>MKIENYYVILPLMENKQNMLMPVSIIIAGLIIAGAIVGKDFLPKNKAETAKESSTVKTSTTAPAQAPQTAVDKFKEYAIELGLNAEQFNSCLDSGRYNGRVDETSKEANALSVNGTPTFFINGKILVGAQPFQIFKAVLDKELGITTDYPADIKEDMDSLKNSNYFSETVKDIPLSDKDPIKGEAGAPVTIVEFTDYQCPFCSRHTMEVLPQIQTEYIDTGKVSYVIKDVPLTSLGHKNAPKAAEATHCAAEQEKYWEMHNKIFETQSAWSVL</sequence>
<dbReference type="InterPro" id="IPR013766">
    <property type="entry name" value="Thioredoxin_domain"/>
</dbReference>
<dbReference type="InterPro" id="IPR012336">
    <property type="entry name" value="Thioredoxin-like_fold"/>
</dbReference>
<evidence type="ECO:0000259" key="7">
    <source>
        <dbReference type="PROSITE" id="PS51352"/>
    </source>
</evidence>
<keyword evidence="2" id="KW-0732">Signal</keyword>
<dbReference type="AlphaFoldDB" id="A0A2G9XC97"/>
<dbReference type="SUPFAM" id="SSF52833">
    <property type="entry name" value="Thioredoxin-like"/>
    <property type="match status" value="1"/>
</dbReference>
<comment type="similarity">
    <text evidence="1">Belongs to the thioredoxin family. DsbA subfamily.</text>
</comment>
<keyword evidence="3" id="KW-0560">Oxidoreductase</keyword>
<accession>A0A2G9XC97</accession>
<evidence type="ECO:0000256" key="4">
    <source>
        <dbReference type="ARBA" id="ARBA00023157"/>
    </source>
</evidence>
<keyword evidence="6" id="KW-1133">Transmembrane helix</keyword>
<dbReference type="PANTHER" id="PTHR13887:SF14">
    <property type="entry name" value="DISULFIDE BOND FORMATION PROTEIN D"/>
    <property type="match status" value="1"/>
</dbReference>
<keyword evidence="6" id="KW-0812">Transmembrane</keyword>
<proteinExistence type="inferred from homology"/>
<evidence type="ECO:0000256" key="1">
    <source>
        <dbReference type="ARBA" id="ARBA00005791"/>
    </source>
</evidence>
<protein>
    <recommendedName>
        <fullName evidence="7">Thioredoxin domain-containing protein</fullName>
    </recommendedName>
</protein>
<dbReference type="Pfam" id="PF13462">
    <property type="entry name" value="Thioredoxin_4"/>
    <property type="match status" value="1"/>
</dbReference>
<comment type="caution">
    <text evidence="8">The sequence shown here is derived from an EMBL/GenBank/DDBJ whole genome shotgun (WGS) entry which is preliminary data.</text>
</comment>
<gene>
    <name evidence="8" type="ORF">COX53_01505</name>
</gene>
<name>A0A2G9XC97_UNCKA</name>
<dbReference type="PANTHER" id="PTHR13887">
    <property type="entry name" value="GLUTATHIONE S-TRANSFERASE KAPPA"/>
    <property type="match status" value="1"/>
</dbReference>
<dbReference type="InterPro" id="IPR001853">
    <property type="entry name" value="DSBA-like_thioredoxin_dom"/>
</dbReference>
<evidence type="ECO:0000256" key="3">
    <source>
        <dbReference type="ARBA" id="ARBA00023002"/>
    </source>
</evidence>
<evidence type="ECO:0000313" key="9">
    <source>
        <dbReference type="Proteomes" id="UP000231388"/>
    </source>
</evidence>
<dbReference type="InterPro" id="IPR036249">
    <property type="entry name" value="Thioredoxin-like_sf"/>
</dbReference>
<evidence type="ECO:0000256" key="2">
    <source>
        <dbReference type="ARBA" id="ARBA00022729"/>
    </source>
</evidence>
<dbReference type="EMBL" id="PCQY01000019">
    <property type="protein sequence ID" value="PIP04605.1"/>
    <property type="molecule type" value="Genomic_DNA"/>
</dbReference>
<dbReference type="Pfam" id="PF01323">
    <property type="entry name" value="DSBA"/>
    <property type="match status" value="1"/>
</dbReference>
<feature type="transmembrane region" description="Helical" evidence="6">
    <location>
        <begin position="20"/>
        <end position="38"/>
    </location>
</feature>
<keyword evidence="5" id="KW-0676">Redox-active center</keyword>
<organism evidence="8 9">
    <name type="scientific">candidate division WWE3 bacterium CG23_combo_of_CG06-09_8_20_14_all_40_14</name>
    <dbReference type="NCBI Taxonomy" id="1975095"/>
    <lineage>
        <taxon>Bacteria</taxon>
        <taxon>Katanobacteria</taxon>
    </lineage>
</organism>
<dbReference type="GO" id="GO:0016491">
    <property type="term" value="F:oxidoreductase activity"/>
    <property type="evidence" value="ECO:0007669"/>
    <property type="project" value="UniProtKB-KW"/>
</dbReference>
<feature type="domain" description="Thioredoxin" evidence="7">
    <location>
        <begin position="132"/>
        <end position="273"/>
    </location>
</feature>
<keyword evidence="4" id="KW-1015">Disulfide bond</keyword>